<dbReference type="Proteomes" id="UP001451303">
    <property type="component" value="Unassembled WGS sequence"/>
</dbReference>
<reference evidence="2 3" key="1">
    <citation type="submission" date="2023-09" db="EMBL/GenBank/DDBJ databases">
        <title>Multi-omics analysis of a traditional fermented food reveals byproduct-associated fungal strains for waste-to-food upcycling.</title>
        <authorList>
            <consortium name="Lawrence Berkeley National Laboratory"/>
            <person name="Rekdal V.M."/>
            <person name="Villalobos-Escobedo J.M."/>
            <person name="Rodriguez-Valeron N."/>
            <person name="Garcia M.O."/>
            <person name="Vasquez D.P."/>
            <person name="Damayanti I."/>
            <person name="Sorensen P.M."/>
            <person name="Baidoo E.E."/>
            <person name="De Carvalho A.C."/>
            <person name="Riley R."/>
            <person name="Lipzen A."/>
            <person name="He G."/>
            <person name="Yan M."/>
            <person name="Haridas S."/>
            <person name="Daum C."/>
            <person name="Yoshinaga Y."/>
            <person name="Ng V."/>
            <person name="Grigoriev I.V."/>
            <person name="Munk R."/>
            <person name="Nuraida L."/>
            <person name="Wijaya C.H."/>
            <person name="Morales P.-C."/>
            <person name="Keasling J.D."/>
        </authorList>
    </citation>
    <scope>NUCLEOTIDE SEQUENCE [LARGE SCALE GENOMIC DNA]</scope>
    <source>
        <strain evidence="2 3">FGSC 2613</strain>
    </source>
</reference>
<proteinExistence type="predicted"/>
<name>A0ABR3DEN8_NEUIN</name>
<organism evidence="2 3">
    <name type="scientific">Neurospora intermedia</name>
    <dbReference type="NCBI Taxonomy" id="5142"/>
    <lineage>
        <taxon>Eukaryota</taxon>
        <taxon>Fungi</taxon>
        <taxon>Dikarya</taxon>
        <taxon>Ascomycota</taxon>
        <taxon>Pezizomycotina</taxon>
        <taxon>Sordariomycetes</taxon>
        <taxon>Sordariomycetidae</taxon>
        <taxon>Sordariales</taxon>
        <taxon>Sordariaceae</taxon>
        <taxon>Neurospora</taxon>
    </lineage>
</organism>
<accession>A0ABR3DEN8</accession>
<comment type="caution">
    <text evidence="2">The sequence shown here is derived from an EMBL/GenBank/DDBJ whole genome shotgun (WGS) entry which is preliminary data.</text>
</comment>
<dbReference type="EMBL" id="JAVLET010000004">
    <property type="protein sequence ID" value="KAL0470832.1"/>
    <property type="molecule type" value="Genomic_DNA"/>
</dbReference>
<gene>
    <name evidence="2" type="ORF">QR685DRAFT_587905</name>
</gene>
<sequence>MSRPARPSEKSQVEGHRNRFAFGNSRTKRPDSPLALQYIATKPQRGTKIDRPPRNCPSQRPRSTLLAHPWTSLGGDPFPDPVPYSGLLYLPRQLNPSPTTSTLLARPVLPFHSPVPLRIQIPSAGLRTYHNTRHHFRPPVRYPKQFILLLDSLKHHPPITIRPLTRRDWTLNTCSRPGRVRYLSATTALQSQSSINPPATALQLQLACTPTCTQQPTTSAAVTLVSALTAVTASPSSSTSSHETPKRPSGASVDLAILSFTLLLPTIVLHLPIQFSYQSFLPARTPRFPSKHPV</sequence>
<evidence type="ECO:0000256" key="1">
    <source>
        <dbReference type="SAM" id="MobiDB-lite"/>
    </source>
</evidence>
<evidence type="ECO:0000313" key="3">
    <source>
        <dbReference type="Proteomes" id="UP001451303"/>
    </source>
</evidence>
<feature type="compositionally biased region" description="Basic and acidic residues" evidence="1">
    <location>
        <begin position="1"/>
        <end position="17"/>
    </location>
</feature>
<protein>
    <submittedName>
        <fullName evidence="2">Uncharacterized protein</fullName>
    </submittedName>
</protein>
<evidence type="ECO:0000313" key="2">
    <source>
        <dbReference type="EMBL" id="KAL0470832.1"/>
    </source>
</evidence>
<feature type="region of interest" description="Disordered" evidence="1">
    <location>
        <begin position="1"/>
        <end position="72"/>
    </location>
</feature>
<keyword evidence="3" id="KW-1185">Reference proteome</keyword>